<feature type="region of interest" description="Disordered" evidence="1">
    <location>
        <begin position="206"/>
        <end position="235"/>
    </location>
</feature>
<evidence type="ECO:0000256" key="1">
    <source>
        <dbReference type="SAM" id="MobiDB-lite"/>
    </source>
</evidence>
<feature type="compositionally biased region" description="Basic and acidic residues" evidence="1">
    <location>
        <begin position="1"/>
        <end position="10"/>
    </location>
</feature>
<feature type="compositionally biased region" description="Basic and acidic residues" evidence="1">
    <location>
        <begin position="22"/>
        <end position="33"/>
    </location>
</feature>
<dbReference type="Proteomes" id="UP001549110">
    <property type="component" value="Unassembled WGS sequence"/>
</dbReference>
<organism evidence="2 3">
    <name type="scientific">Phenylobacterium koreense</name>
    <dbReference type="NCBI Taxonomy" id="266125"/>
    <lineage>
        <taxon>Bacteria</taxon>
        <taxon>Pseudomonadati</taxon>
        <taxon>Pseudomonadota</taxon>
        <taxon>Alphaproteobacteria</taxon>
        <taxon>Caulobacterales</taxon>
        <taxon>Caulobacteraceae</taxon>
        <taxon>Phenylobacterium</taxon>
    </lineage>
</organism>
<dbReference type="EMBL" id="JBEPLU010000002">
    <property type="protein sequence ID" value="MET3527721.1"/>
    <property type="molecule type" value="Genomic_DNA"/>
</dbReference>
<feature type="region of interest" description="Disordered" evidence="1">
    <location>
        <begin position="1"/>
        <end position="153"/>
    </location>
</feature>
<name>A0ABV2EM94_9CAUL</name>
<dbReference type="RefSeq" id="WP_331930411.1">
    <property type="nucleotide sequence ID" value="NZ_JBEPLU010000002.1"/>
</dbReference>
<proteinExistence type="predicted"/>
<comment type="caution">
    <text evidence="2">The sequence shown here is derived from an EMBL/GenBank/DDBJ whole genome shotgun (WGS) entry which is preliminary data.</text>
</comment>
<feature type="compositionally biased region" description="Basic and acidic residues" evidence="1">
    <location>
        <begin position="104"/>
        <end position="114"/>
    </location>
</feature>
<reference evidence="2 3" key="1">
    <citation type="submission" date="2024-06" db="EMBL/GenBank/DDBJ databases">
        <title>Genomic Encyclopedia of Type Strains, Phase IV (KMG-IV): sequencing the most valuable type-strain genomes for metagenomic binning, comparative biology and taxonomic classification.</title>
        <authorList>
            <person name="Goeker M."/>
        </authorList>
    </citation>
    <scope>NUCLEOTIDE SEQUENCE [LARGE SCALE GENOMIC DNA]</scope>
    <source>
        <strain evidence="2 3">DSM 17809</strain>
    </source>
</reference>
<accession>A0ABV2EM94</accession>
<evidence type="ECO:0000313" key="2">
    <source>
        <dbReference type="EMBL" id="MET3527721.1"/>
    </source>
</evidence>
<feature type="compositionally biased region" description="Basic and acidic residues" evidence="1">
    <location>
        <begin position="56"/>
        <end position="75"/>
    </location>
</feature>
<sequence length="235" mass="27486">MRNRSPDDPRANAPRSGASQRDPQRSFGEEGRYSSDQARYYGADNRSFSSLATHRPIGERPAWRRGRYDAGRQPDLELPYDEEDALTRGYYSLEGPHGGQEFGIEPHGHREPIVRRRPGPVRTRPEMPYGDQEIDPTDKGVRQFGPPADYAYHPDSDIEFELDYLDWREEQLRAHDREYADWRDEQRRKYDAEYVAFRSQRRDHFERSFADWRNQQGPLTAPESEGGETPPEDKV</sequence>
<gene>
    <name evidence="2" type="ORF">ABID41_002839</name>
</gene>
<keyword evidence="3" id="KW-1185">Reference proteome</keyword>
<evidence type="ECO:0000313" key="3">
    <source>
        <dbReference type="Proteomes" id="UP001549110"/>
    </source>
</evidence>
<protein>
    <submittedName>
        <fullName evidence="2">Uncharacterized protein</fullName>
    </submittedName>
</protein>